<dbReference type="Gene3D" id="6.10.140.2220">
    <property type="match status" value="1"/>
</dbReference>
<dbReference type="SUPFAM" id="SSF144232">
    <property type="entry name" value="HIT/MYND zinc finger-like"/>
    <property type="match status" value="1"/>
</dbReference>
<evidence type="ECO:0000256" key="2">
    <source>
        <dbReference type="ARBA" id="ARBA00022771"/>
    </source>
</evidence>
<accession>A0A835XXG1</accession>
<evidence type="ECO:0000256" key="6">
    <source>
        <dbReference type="SAM" id="SignalP"/>
    </source>
</evidence>
<feature type="region of interest" description="Disordered" evidence="5">
    <location>
        <begin position="661"/>
        <end position="686"/>
    </location>
</feature>
<evidence type="ECO:0000313" key="8">
    <source>
        <dbReference type="EMBL" id="KAG2488645.1"/>
    </source>
</evidence>
<keyword evidence="2 4" id="KW-0863">Zinc-finger</keyword>
<proteinExistence type="predicted"/>
<gene>
    <name evidence="8" type="ORF">HYH03_012813</name>
</gene>
<comment type="caution">
    <text evidence="8">The sequence shown here is derived from an EMBL/GenBank/DDBJ whole genome shotgun (WGS) entry which is preliminary data.</text>
</comment>
<name>A0A835XXG1_9CHLO</name>
<dbReference type="InterPro" id="IPR002893">
    <property type="entry name" value="Znf_MYND"/>
</dbReference>
<organism evidence="8 9">
    <name type="scientific">Edaphochlamys debaryana</name>
    <dbReference type="NCBI Taxonomy" id="47281"/>
    <lineage>
        <taxon>Eukaryota</taxon>
        <taxon>Viridiplantae</taxon>
        <taxon>Chlorophyta</taxon>
        <taxon>core chlorophytes</taxon>
        <taxon>Chlorophyceae</taxon>
        <taxon>CS clade</taxon>
        <taxon>Chlamydomonadales</taxon>
        <taxon>Chlamydomonadales incertae sedis</taxon>
        <taxon>Edaphochlamys</taxon>
    </lineage>
</organism>
<feature type="region of interest" description="Disordered" evidence="5">
    <location>
        <begin position="750"/>
        <end position="785"/>
    </location>
</feature>
<evidence type="ECO:0000259" key="7">
    <source>
        <dbReference type="PROSITE" id="PS50865"/>
    </source>
</evidence>
<keyword evidence="3" id="KW-0862">Zinc</keyword>
<evidence type="ECO:0000256" key="1">
    <source>
        <dbReference type="ARBA" id="ARBA00022723"/>
    </source>
</evidence>
<feature type="signal peptide" evidence="6">
    <location>
        <begin position="1"/>
        <end position="23"/>
    </location>
</feature>
<evidence type="ECO:0000256" key="3">
    <source>
        <dbReference type="ARBA" id="ARBA00022833"/>
    </source>
</evidence>
<dbReference type="EMBL" id="JAEHOE010000081">
    <property type="protein sequence ID" value="KAG2488645.1"/>
    <property type="molecule type" value="Genomic_DNA"/>
</dbReference>
<feature type="chain" id="PRO_5032477391" description="MYND-type domain-containing protein" evidence="6">
    <location>
        <begin position="24"/>
        <end position="922"/>
    </location>
</feature>
<feature type="compositionally biased region" description="Gly residues" evidence="5">
    <location>
        <begin position="753"/>
        <end position="764"/>
    </location>
</feature>
<keyword evidence="1" id="KW-0479">Metal-binding</keyword>
<dbReference type="OrthoDB" id="534422at2759"/>
<dbReference type="Proteomes" id="UP000612055">
    <property type="component" value="Unassembled WGS sequence"/>
</dbReference>
<evidence type="ECO:0000256" key="5">
    <source>
        <dbReference type="SAM" id="MobiDB-lite"/>
    </source>
</evidence>
<feature type="compositionally biased region" description="Gly residues" evidence="5">
    <location>
        <begin position="665"/>
        <end position="685"/>
    </location>
</feature>
<feature type="region of interest" description="Disordered" evidence="5">
    <location>
        <begin position="161"/>
        <end position="208"/>
    </location>
</feature>
<evidence type="ECO:0000256" key="4">
    <source>
        <dbReference type="PROSITE-ProRule" id="PRU00134"/>
    </source>
</evidence>
<dbReference type="PROSITE" id="PS50865">
    <property type="entry name" value="ZF_MYND_2"/>
    <property type="match status" value="1"/>
</dbReference>
<keyword evidence="9" id="KW-1185">Reference proteome</keyword>
<keyword evidence="6" id="KW-0732">Signal</keyword>
<sequence>MAATSAAACAWLTKLCAMYACMATVVLKDLVEEAASPGASASSAAPPAPELDASPIHQLLAALAESRLLPTVAWAILRGCPAPEAELVLLDRPDGLALKTSAELMDAAAYSAANALQVAHALRILFTADVGQQLASQLSHPDVVALQEALLERLCVHGGVEGEGEGEGEERGQAPEEERGQRARQGRRARAAAAAEAGGAGPSGRAVPAGGTGRWWLPALEARLGHVISGLVVAGGPGERLQYAAIPVLRCLSRSLHHTAGGYSPSPRLARLEPRALEALCRLFRGEGLAGACSRRPAWDPAFAQDVDGLVLQTRSAETAAWALALNLEGLEGRLEGRGSHVARPLTEAVCGAALVLEVLRRLGDGESTPSAPALLGAPSREALAAALTRAGLAASLDHALRLAFAAADRAALAPGDASLQHLAREAVQIPIVVPRLLGNWALPPQVRHEAGGGVLVTLGKRARMMTRRLQELEAEAEGSGEGAARVGALKRERQLLALVSTGLLNAMPGPSLLPLIRDQLGPPGAGSRPAPDVEAEAFAGRWQCLLATQAAARAAPLRLHRAQHQWLVYAMRESLRHVWLGCTSSEASLSAAQLLALQPHRLLAAACKLVCARVEEATSGGADEGAPTLVACQESTAAQAVLALTELAAHPQLSDRVRLWLVPPGGGGGSPGGGSGRGGGGGRAGNDFAALGGSAGSNCTGLEAGPGALGSAVSPGERGCLEAAVRVGLQPWLRDESLRGTLDALLRTAAPAGGGGDEAAGGSEGDESAGAGGDGSSGGEVAGDDTCTLFRSSAASLATVFREGGKIVLLNGDTGAVYNSTAGTMTLLELGPPLEDGERPPPDVAALLAAPLPPPIAVPLAEAAFPGLRVCEYPGCLSYGGRSEAELPLKHCARCKCVRYCSQECQREHWREGHKAKCRSC</sequence>
<protein>
    <recommendedName>
        <fullName evidence="7">MYND-type domain-containing protein</fullName>
    </recommendedName>
</protein>
<feature type="compositionally biased region" description="Basic and acidic residues" evidence="5">
    <location>
        <begin position="169"/>
        <end position="181"/>
    </location>
</feature>
<dbReference type="Pfam" id="PF01753">
    <property type="entry name" value="zf-MYND"/>
    <property type="match status" value="1"/>
</dbReference>
<dbReference type="GO" id="GO:0008270">
    <property type="term" value="F:zinc ion binding"/>
    <property type="evidence" value="ECO:0007669"/>
    <property type="project" value="UniProtKB-KW"/>
</dbReference>
<reference evidence="8" key="1">
    <citation type="journal article" date="2020" name="bioRxiv">
        <title>Comparative genomics of Chlamydomonas.</title>
        <authorList>
            <person name="Craig R.J."/>
            <person name="Hasan A.R."/>
            <person name="Ness R.W."/>
            <person name="Keightley P.D."/>
        </authorList>
    </citation>
    <scope>NUCLEOTIDE SEQUENCE</scope>
    <source>
        <strain evidence="8">CCAP 11/70</strain>
    </source>
</reference>
<feature type="domain" description="MYND-type" evidence="7">
    <location>
        <begin position="877"/>
        <end position="919"/>
    </location>
</feature>
<evidence type="ECO:0000313" key="9">
    <source>
        <dbReference type="Proteomes" id="UP000612055"/>
    </source>
</evidence>
<dbReference type="AlphaFoldDB" id="A0A835XXG1"/>
<feature type="compositionally biased region" description="Gly residues" evidence="5">
    <location>
        <begin position="771"/>
        <end position="782"/>
    </location>
</feature>